<gene>
    <name evidence="16" type="ORF">C1SCF055_LOCUS4195</name>
</gene>
<dbReference type="InterPro" id="IPR011611">
    <property type="entry name" value="PfkB_dom"/>
</dbReference>
<keyword evidence="14" id="KW-0040">ANK repeat</keyword>
<dbReference type="GO" id="GO:0006144">
    <property type="term" value="P:purine nucleobase metabolic process"/>
    <property type="evidence" value="ECO:0007669"/>
    <property type="project" value="TreeGrafter"/>
</dbReference>
<evidence type="ECO:0000313" key="17">
    <source>
        <dbReference type="EMBL" id="CAL4763238.1"/>
    </source>
</evidence>
<dbReference type="Pfam" id="PF00294">
    <property type="entry name" value="PfkB"/>
    <property type="match status" value="1"/>
</dbReference>
<keyword evidence="8 17" id="KW-0418">Kinase</keyword>
<feature type="domain" description="Carbohydrate kinase PfkB" evidence="15">
    <location>
        <begin position="187"/>
        <end position="485"/>
    </location>
</feature>
<feature type="active site" description="Proton acceptor" evidence="13">
    <location>
        <position position="446"/>
    </location>
</feature>
<dbReference type="GO" id="GO:0005524">
    <property type="term" value="F:ATP binding"/>
    <property type="evidence" value="ECO:0007669"/>
    <property type="project" value="UniProtKB-KW"/>
</dbReference>
<dbReference type="EMBL" id="CAMXCT020000233">
    <property type="protein sequence ID" value="CAL1129301.1"/>
    <property type="molecule type" value="Genomic_DNA"/>
</dbReference>
<reference evidence="17 18" key="2">
    <citation type="submission" date="2024-05" db="EMBL/GenBank/DDBJ databases">
        <authorList>
            <person name="Chen Y."/>
            <person name="Shah S."/>
            <person name="Dougan E. K."/>
            <person name="Thang M."/>
            <person name="Chan C."/>
        </authorList>
    </citation>
    <scope>NUCLEOTIDE SEQUENCE [LARGE SCALE GENOMIC DNA]</scope>
</reference>
<dbReference type="GO" id="GO:0006166">
    <property type="term" value="P:purine ribonucleoside salvage"/>
    <property type="evidence" value="ECO:0007669"/>
    <property type="project" value="UniProtKB-KW"/>
</dbReference>
<evidence type="ECO:0000256" key="11">
    <source>
        <dbReference type="ARBA" id="ARBA00051362"/>
    </source>
</evidence>
<evidence type="ECO:0000256" key="12">
    <source>
        <dbReference type="ARBA" id="ARBA00068771"/>
    </source>
</evidence>
<comment type="pathway">
    <text evidence="2">Purine metabolism; AMP biosynthesis via salvage pathway; AMP from adenosine: step 1/1.</text>
</comment>
<dbReference type="PROSITE" id="PS50297">
    <property type="entry name" value="ANK_REP_REGION"/>
    <property type="match status" value="2"/>
</dbReference>
<evidence type="ECO:0000256" key="4">
    <source>
        <dbReference type="ARBA" id="ARBA00012119"/>
    </source>
</evidence>
<dbReference type="FunFam" id="3.40.1190.20:FF:000076">
    <property type="entry name" value="Adenosine kinase"/>
    <property type="match status" value="1"/>
</dbReference>
<name>A0A9P1BQ51_9DINO</name>
<organism evidence="16">
    <name type="scientific">Cladocopium goreaui</name>
    <dbReference type="NCBI Taxonomy" id="2562237"/>
    <lineage>
        <taxon>Eukaryota</taxon>
        <taxon>Sar</taxon>
        <taxon>Alveolata</taxon>
        <taxon>Dinophyceae</taxon>
        <taxon>Suessiales</taxon>
        <taxon>Symbiodiniaceae</taxon>
        <taxon>Cladocopium</taxon>
    </lineage>
</organism>
<reference evidence="16" key="1">
    <citation type="submission" date="2022-10" db="EMBL/GenBank/DDBJ databases">
        <authorList>
            <person name="Chen Y."/>
            <person name="Dougan E. K."/>
            <person name="Chan C."/>
            <person name="Rhodes N."/>
            <person name="Thang M."/>
        </authorList>
    </citation>
    <scope>NUCLEOTIDE SEQUENCE</scope>
</reference>
<evidence type="ECO:0000256" key="8">
    <source>
        <dbReference type="ARBA" id="ARBA00022777"/>
    </source>
</evidence>
<dbReference type="GO" id="GO:0004001">
    <property type="term" value="F:adenosine kinase activity"/>
    <property type="evidence" value="ECO:0007669"/>
    <property type="project" value="UniProtKB-EC"/>
</dbReference>
<dbReference type="InterPro" id="IPR036770">
    <property type="entry name" value="Ankyrin_rpt-contain_sf"/>
</dbReference>
<accession>A0A9P1BQ51</accession>
<evidence type="ECO:0000256" key="9">
    <source>
        <dbReference type="ARBA" id="ARBA00022840"/>
    </source>
</evidence>
<evidence type="ECO:0000256" key="1">
    <source>
        <dbReference type="ARBA" id="ARBA00001946"/>
    </source>
</evidence>
<comment type="caution">
    <text evidence="16">The sequence shown here is derived from an EMBL/GenBank/DDBJ whole genome shotgun (WGS) entry which is preliminary data.</text>
</comment>
<keyword evidence="18" id="KW-1185">Reference proteome</keyword>
<keyword evidence="5" id="KW-0808">Transferase</keyword>
<dbReference type="InterPro" id="IPR002173">
    <property type="entry name" value="Carboh/pur_kinase_PfkB_CS"/>
</dbReference>
<evidence type="ECO:0000256" key="5">
    <source>
        <dbReference type="ARBA" id="ARBA00022679"/>
    </source>
</evidence>
<dbReference type="Pfam" id="PF12796">
    <property type="entry name" value="Ank_2"/>
    <property type="match status" value="1"/>
</dbReference>
<proteinExistence type="inferred from homology"/>
<dbReference type="Gene3D" id="3.40.1190.20">
    <property type="match status" value="1"/>
</dbReference>
<sequence length="492" mass="52924">MAEPPEEVSEFVLDARYGDAEAVEAALAAGVEVNAKSHGGSTALLMASANGHLEIVRRLLDARASPDLVNDAGNCPLHWACLNGHLEVVKALVATRANPNVYNDFKKRPFDEAFSKSHTEICEALAAVTRFEDDAAAAEEETDRIQQERSDSAVILGIGNPLLDISAEVSQETLDRYGLVRGNAVLAEAKHEALYEDLARLEHVKYVAGGATQNSIRVAQWMLQEPKMTAYMGCIGDDAFGRRLQQACEEDGVTTRYLIDKETPTGTCAVTIVDKERSLTTRLGAANKYTVSHLKEPENFNILKSAKIVYSAGFFITVSPESIELASKVTEMSGSIYCLNLSAAFIVQVPSFRAVLEKALPQCDILFGNETEARAYAEAVGWETSDVEFIATRLSLVPMAGKKDPRKVVITQGAEPTVVAIRGVVSRYPVAPLALEQIVDTNGAGDAFVGGFLAALAKKHSLQGCCQAGSYAAATVIQQSGCTFPAKPEYCL</sequence>
<evidence type="ECO:0000313" key="18">
    <source>
        <dbReference type="Proteomes" id="UP001152797"/>
    </source>
</evidence>
<evidence type="ECO:0000256" key="14">
    <source>
        <dbReference type="PROSITE-ProRule" id="PRU00023"/>
    </source>
</evidence>
<evidence type="ECO:0000313" key="16">
    <source>
        <dbReference type="EMBL" id="CAI3975926.1"/>
    </source>
</evidence>
<dbReference type="PROSITE" id="PS00584">
    <property type="entry name" value="PFKB_KINASES_2"/>
    <property type="match status" value="1"/>
</dbReference>
<evidence type="ECO:0000256" key="3">
    <source>
        <dbReference type="ARBA" id="ARBA00010688"/>
    </source>
</evidence>
<dbReference type="SUPFAM" id="SSF48403">
    <property type="entry name" value="Ankyrin repeat"/>
    <property type="match status" value="1"/>
</dbReference>
<dbReference type="PANTHER" id="PTHR45769:SF3">
    <property type="entry name" value="ADENOSINE KINASE"/>
    <property type="match status" value="1"/>
</dbReference>
<evidence type="ECO:0000256" key="2">
    <source>
        <dbReference type="ARBA" id="ARBA00004801"/>
    </source>
</evidence>
<evidence type="ECO:0000256" key="10">
    <source>
        <dbReference type="ARBA" id="ARBA00022842"/>
    </source>
</evidence>
<dbReference type="PRINTS" id="PR00989">
    <property type="entry name" value="ADENOKINASE"/>
</dbReference>
<keyword evidence="7" id="KW-0547">Nucleotide-binding</keyword>
<dbReference type="Proteomes" id="UP001152797">
    <property type="component" value="Unassembled WGS sequence"/>
</dbReference>
<keyword evidence="6" id="KW-0660">Purine salvage</keyword>
<protein>
    <recommendedName>
        <fullName evidence="12">Adenosine kinase</fullName>
        <ecNumber evidence="4">2.7.1.20</ecNumber>
    </recommendedName>
</protein>
<comment type="catalytic activity">
    <reaction evidence="11">
        <text>adenosine + ATP = AMP + ADP + H(+)</text>
        <dbReference type="Rhea" id="RHEA:20824"/>
        <dbReference type="ChEBI" id="CHEBI:15378"/>
        <dbReference type="ChEBI" id="CHEBI:16335"/>
        <dbReference type="ChEBI" id="CHEBI:30616"/>
        <dbReference type="ChEBI" id="CHEBI:456215"/>
        <dbReference type="ChEBI" id="CHEBI:456216"/>
        <dbReference type="EC" id="2.7.1.20"/>
    </reaction>
</comment>
<dbReference type="EMBL" id="CAMXCT010000233">
    <property type="protein sequence ID" value="CAI3975926.1"/>
    <property type="molecule type" value="Genomic_DNA"/>
</dbReference>
<dbReference type="EC" id="2.7.1.20" evidence="4"/>
<dbReference type="SMART" id="SM00248">
    <property type="entry name" value="ANK"/>
    <property type="match status" value="2"/>
</dbReference>
<dbReference type="GO" id="GO:0005634">
    <property type="term" value="C:nucleus"/>
    <property type="evidence" value="ECO:0007669"/>
    <property type="project" value="TreeGrafter"/>
</dbReference>
<feature type="repeat" description="ANK" evidence="14">
    <location>
        <begin position="72"/>
        <end position="104"/>
    </location>
</feature>
<keyword evidence="9" id="KW-0067">ATP-binding</keyword>
<dbReference type="SUPFAM" id="SSF53613">
    <property type="entry name" value="Ribokinase-like"/>
    <property type="match status" value="1"/>
</dbReference>
<dbReference type="Gene3D" id="1.25.40.20">
    <property type="entry name" value="Ankyrin repeat-containing domain"/>
    <property type="match status" value="2"/>
</dbReference>
<dbReference type="InterPro" id="IPR002110">
    <property type="entry name" value="Ankyrin_rpt"/>
</dbReference>
<dbReference type="OrthoDB" id="432447at2759"/>
<evidence type="ECO:0000256" key="7">
    <source>
        <dbReference type="ARBA" id="ARBA00022741"/>
    </source>
</evidence>
<feature type="repeat" description="ANK" evidence="14">
    <location>
        <begin position="39"/>
        <end position="71"/>
    </location>
</feature>
<dbReference type="InterPro" id="IPR029056">
    <property type="entry name" value="Ribokinase-like"/>
</dbReference>
<evidence type="ECO:0000256" key="6">
    <source>
        <dbReference type="ARBA" id="ARBA00022726"/>
    </source>
</evidence>
<keyword evidence="10" id="KW-0460">Magnesium</keyword>
<evidence type="ECO:0000259" key="15">
    <source>
        <dbReference type="Pfam" id="PF00294"/>
    </source>
</evidence>
<dbReference type="PROSITE" id="PS50088">
    <property type="entry name" value="ANK_REPEAT"/>
    <property type="match status" value="2"/>
</dbReference>
<dbReference type="PANTHER" id="PTHR45769">
    <property type="entry name" value="ADENOSINE KINASE"/>
    <property type="match status" value="1"/>
</dbReference>
<dbReference type="GO" id="GO:0005829">
    <property type="term" value="C:cytosol"/>
    <property type="evidence" value="ECO:0007669"/>
    <property type="project" value="TreeGrafter"/>
</dbReference>
<dbReference type="Gene3D" id="3.30.1110.10">
    <property type="match status" value="1"/>
</dbReference>
<evidence type="ECO:0000256" key="13">
    <source>
        <dbReference type="PIRSR" id="PIRSR601805-1"/>
    </source>
</evidence>
<dbReference type="InterPro" id="IPR001805">
    <property type="entry name" value="Adenokinase"/>
</dbReference>
<comment type="similarity">
    <text evidence="3">Belongs to the carbohydrate kinase PfkB family.</text>
</comment>
<dbReference type="CDD" id="cd01168">
    <property type="entry name" value="adenosine_kinase"/>
    <property type="match status" value="1"/>
</dbReference>
<dbReference type="EMBL" id="CAMXCT030000233">
    <property type="protein sequence ID" value="CAL4763238.1"/>
    <property type="molecule type" value="Genomic_DNA"/>
</dbReference>
<comment type="cofactor">
    <cofactor evidence="1">
        <name>Mg(2+)</name>
        <dbReference type="ChEBI" id="CHEBI:18420"/>
    </cofactor>
</comment>
<dbReference type="AlphaFoldDB" id="A0A9P1BQ51"/>